<evidence type="ECO:0000256" key="1">
    <source>
        <dbReference type="ARBA" id="ARBA00004604"/>
    </source>
</evidence>
<feature type="compositionally biased region" description="Acidic residues" evidence="8">
    <location>
        <begin position="193"/>
        <end position="212"/>
    </location>
</feature>
<accession>A0A4D6MME2</accession>
<sequence>MGKKAKGSRKGKKAWRANISTEEIEDFFEKSTKDALSGGSLQALSSDSLFYEDKSKDLAVKKKIEKHRERVLHCDSLLQKKCSKNRKTVSDVKVVNQDDNKDESTMFDLWNDKGEDNKQVKKVSKPTLIPEVEVDPPGCSFNPSFESHQDTLASAVAEEMQKVYKKELGPEPVPLTVPGEAIAEEDMYFLDVDDGNDYDDSNLENEDENEDAASDKNSFDLHLQHNLSKEEIDCKSNVKFSWETPAVGMKNCKWIGTGENIMEDLDISSCHGLKAKLSEHWMDVYKTSGGKDISSPKQSMFFSLCSSYRDILYCNKRPFYFKGLEDASIMDAYIMHSLNHVFRTRDSVKKNDAKLTKLKEYTESDKFRDQGFTRPKVLILLPLASIMYRVVKRLIHLTPSAYKVNVEHKDRFTTKFGSEEHTSDIENVDDENAKPHKSSKASDFQMLFGGNNEDDFMIGIKFTRKTIKLFSDFHTSDIIIASALCLVNKIEEVGINKEKDVDFLSSIEVLIIDHADVISMQNWSHVHTIIEHLNRLPSKQPGTDVMRIRPWYLDDHARFYRQTIILGFYSNPDINASFNHHCVNYEGKVKLMCEFKGVLHKVLPEIRQIYERFDVDSIVQADDARFDYFITKVFPRIKDLDQGGTMLFTNSYFEFIRLRNFLKSQNASFCLLGEYTTQSDISRARLWFYEGSRKVMLYTERSHFYHRYKIRGVQNLIIYSLPERKEFYPEIVNMLYGSNNMTCTVLFSCLDKLRNSASETMQNNSKITCCNTNWIWSIFVSCDLDWTARAALSFFTVNDKQRRSSAWCLTSVHINESTNETVLNRRKQLVLLLTKEITYDHNQQGKLNNHKSNDKDKGGAMEFLEDAWRDMARQLNSWREIPGWFFVYQCSFKALLHTQCLTHYGNMTI</sequence>
<protein>
    <recommendedName>
        <fullName evidence="5">Ribosome biogenesis protein NOP53</fullName>
    </recommendedName>
</protein>
<feature type="domain" description="UTP25 NTP hydrolase-like" evidence="10">
    <location>
        <begin position="308"/>
        <end position="589"/>
    </location>
</feature>
<organism evidence="11 12">
    <name type="scientific">Vigna unguiculata</name>
    <name type="common">Cowpea</name>
    <dbReference type="NCBI Taxonomy" id="3917"/>
    <lineage>
        <taxon>Eukaryota</taxon>
        <taxon>Viridiplantae</taxon>
        <taxon>Streptophyta</taxon>
        <taxon>Embryophyta</taxon>
        <taxon>Tracheophyta</taxon>
        <taxon>Spermatophyta</taxon>
        <taxon>Magnoliopsida</taxon>
        <taxon>eudicotyledons</taxon>
        <taxon>Gunneridae</taxon>
        <taxon>Pentapetalae</taxon>
        <taxon>rosids</taxon>
        <taxon>fabids</taxon>
        <taxon>Fabales</taxon>
        <taxon>Fabaceae</taxon>
        <taxon>Papilionoideae</taxon>
        <taxon>50 kb inversion clade</taxon>
        <taxon>NPAAA clade</taxon>
        <taxon>indigoferoid/millettioid clade</taxon>
        <taxon>Phaseoleae</taxon>
        <taxon>Vigna</taxon>
    </lineage>
</organism>
<gene>
    <name evidence="11" type="ORF">DEO72_LG7g2226</name>
</gene>
<dbReference type="GO" id="GO:0034511">
    <property type="term" value="F:U3 snoRNA binding"/>
    <property type="evidence" value="ECO:0007669"/>
    <property type="project" value="InterPro"/>
</dbReference>
<dbReference type="Proteomes" id="UP000501690">
    <property type="component" value="Linkage Group LG7"/>
</dbReference>
<evidence type="ECO:0000313" key="12">
    <source>
        <dbReference type="Proteomes" id="UP000501690"/>
    </source>
</evidence>
<evidence type="ECO:0000256" key="7">
    <source>
        <dbReference type="ARBA" id="ARBA00023242"/>
    </source>
</evidence>
<keyword evidence="7" id="KW-0539">Nucleus</keyword>
<evidence type="ECO:0000256" key="5">
    <source>
        <dbReference type="ARBA" id="ARBA00018339"/>
    </source>
</evidence>
<dbReference type="InterPro" id="IPR027417">
    <property type="entry name" value="P-loop_NTPase"/>
</dbReference>
<dbReference type="GO" id="GO:0000462">
    <property type="term" value="P:maturation of SSU-rRNA from tricistronic rRNA transcript (SSU-rRNA, 5.8S rRNA, LSU-rRNA)"/>
    <property type="evidence" value="ECO:0007669"/>
    <property type="project" value="TreeGrafter"/>
</dbReference>
<evidence type="ECO:0000256" key="6">
    <source>
        <dbReference type="ARBA" id="ARBA00022517"/>
    </source>
</evidence>
<dbReference type="PANTHER" id="PTHR12933">
    <property type="entry name" value="ORF PROTEIN-RELATED"/>
    <property type="match status" value="1"/>
</dbReference>
<evidence type="ECO:0000259" key="9">
    <source>
        <dbReference type="Pfam" id="PF06862"/>
    </source>
</evidence>
<keyword evidence="6" id="KW-0690">Ribosome biogenesis</keyword>
<dbReference type="AlphaFoldDB" id="A0A4D6MME2"/>
<dbReference type="InterPro" id="IPR010678">
    <property type="entry name" value="UTP25"/>
</dbReference>
<dbReference type="GO" id="GO:0019843">
    <property type="term" value="F:rRNA binding"/>
    <property type="evidence" value="ECO:0007669"/>
    <property type="project" value="TreeGrafter"/>
</dbReference>
<dbReference type="InterPro" id="IPR053940">
    <property type="entry name" value="UTP25_NTPase-like"/>
</dbReference>
<evidence type="ECO:0000256" key="2">
    <source>
        <dbReference type="ARBA" id="ARBA00004642"/>
    </source>
</evidence>
<feature type="domain" description="UTP25 C-terminal" evidence="9">
    <location>
        <begin position="599"/>
        <end position="753"/>
    </location>
</feature>
<dbReference type="EMBL" id="CP039351">
    <property type="protein sequence ID" value="QCE00935.1"/>
    <property type="molecule type" value="Genomic_DNA"/>
</dbReference>
<dbReference type="Gene3D" id="3.40.50.300">
    <property type="entry name" value="P-loop containing nucleotide triphosphate hydrolases"/>
    <property type="match status" value="1"/>
</dbReference>
<dbReference type="PANTHER" id="PTHR12933:SF0">
    <property type="entry name" value="U3 SMALL NUCLEOLAR RNA-ASSOCIATED PROTEIN 25 HOMOLOG"/>
    <property type="match status" value="1"/>
</dbReference>
<evidence type="ECO:0000259" key="10">
    <source>
        <dbReference type="Pfam" id="PF22916"/>
    </source>
</evidence>
<dbReference type="Pfam" id="PF07767">
    <property type="entry name" value="Nop53"/>
    <property type="match status" value="1"/>
</dbReference>
<keyword evidence="12" id="KW-1185">Reference proteome</keyword>
<comment type="subcellular location">
    <subcellularLocation>
        <location evidence="1">Nucleus</location>
        <location evidence="1">Nucleolus</location>
    </subcellularLocation>
    <subcellularLocation>
        <location evidence="2">Nucleus</location>
        <location evidence="2">Nucleoplasm</location>
    </subcellularLocation>
</comment>
<dbReference type="InterPro" id="IPR011687">
    <property type="entry name" value="Nop53/GLTSCR2"/>
</dbReference>
<evidence type="ECO:0000313" key="11">
    <source>
        <dbReference type="EMBL" id="QCE00935.1"/>
    </source>
</evidence>
<evidence type="ECO:0000256" key="4">
    <source>
        <dbReference type="ARBA" id="ARBA00009223"/>
    </source>
</evidence>
<comment type="similarity">
    <text evidence="4">Belongs to the UTP25 family.</text>
</comment>
<evidence type="ECO:0000256" key="8">
    <source>
        <dbReference type="SAM" id="MobiDB-lite"/>
    </source>
</evidence>
<comment type="similarity">
    <text evidence="3">Belongs to the NOP53 family.</text>
</comment>
<proteinExistence type="inferred from homology"/>
<dbReference type="Pfam" id="PF22916">
    <property type="entry name" value="UTP25_NTPase-like"/>
    <property type="match status" value="1"/>
</dbReference>
<dbReference type="GO" id="GO:0032040">
    <property type="term" value="C:small-subunit processome"/>
    <property type="evidence" value="ECO:0007669"/>
    <property type="project" value="TreeGrafter"/>
</dbReference>
<name>A0A4D6MME2_VIGUN</name>
<dbReference type="InterPro" id="IPR053939">
    <property type="entry name" value="UTP25_C"/>
</dbReference>
<dbReference type="GO" id="GO:0005654">
    <property type="term" value="C:nucleoplasm"/>
    <property type="evidence" value="ECO:0007669"/>
    <property type="project" value="UniProtKB-SubCell"/>
</dbReference>
<feature type="region of interest" description="Disordered" evidence="8">
    <location>
        <begin position="193"/>
        <end position="215"/>
    </location>
</feature>
<dbReference type="Pfam" id="PF06862">
    <property type="entry name" value="Utp25_C"/>
    <property type="match status" value="1"/>
</dbReference>
<reference evidence="11 12" key="1">
    <citation type="submission" date="2019-04" db="EMBL/GenBank/DDBJ databases">
        <title>An improved genome assembly and genetic linkage map for asparagus bean, Vigna unguiculata ssp. sesquipedialis.</title>
        <authorList>
            <person name="Xia Q."/>
            <person name="Zhang R."/>
            <person name="Dong Y."/>
        </authorList>
    </citation>
    <scope>NUCLEOTIDE SEQUENCE [LARGE SCALE GENOMIC DNA]</scope>
    <source>
        <tissue evidence="11">Leaf</tissue>
    </source>
</reference>
<evidence type="ECO:0000256" key="3">
    <source>
        <dbReference type="ARBA" id="ARBA00008838"/>
    </source>
</evidence>